<gene>
    <name evidence="1" type="ORF">CHCC15381_3267</name>
</gene>
<organism evidence="1 2">
    <name type="scientific">Bacillus paralicheniformis</name>
    <dbReference type="NCBI Taxonomy" id="1648923"/>
    <lineage>
        <taxon>Bacteria</taxon>
        <taxon>Bacillati</taxon>
        <taxon>Bacillota</taxon>
        <taxon>Bacilli</taxon>
        <taxon>Bacillales</taxon>
        <taxon>Bacillaceae</taxon>
        <taxon>Bacillus</taxon>
    </lineage>
</organism>
<dbReference type="RefSeq" id="WP_075213841.1">
    <property type="nucleotide sequence ID" value="NZ_CP068988.1"/>
</dbReference>
<protein>
    <submittedName>
        <fullName evidence="1">UDP-N-acetylglucosamine 2-epimerase</fullName>
    </submittedName>
</protein>
<dbReference type="Gene3D" id="3.40.50.2000">
    <property type="entry name" value="Glycogen Phosphorylase B"/>
    <property type="match status" value="2"/>
</dbReference>
<accession>A0ABY3FSD2</accession>
<sequence length="97" mass="10658">MLDKVLDEFQTGPDFVLNIIERTGDIGRKGVKPGTLKLVGTNEEDVCELTKLLNNYDEYQRMSKASTPYSDGNALKLIVGEILYRFGLSAGQASSIS</sequence>
<comment type="caution">
    <text evidence="1">The sequence shown here is derived from an EMBL/GenBank/DDBJ whole genome shotgun (WGS) entry which is preliminary data.</text>
</comment>
<dbReference type="EMBL" id="NILF01000062">
    <property type="protein sequence ID" value="TWL34824.1"/>
    <property type="molecule type" value="Genomic_DNA"/>
</dbReference>
<proteinExistence type="predicted"/>
<reference evidence="1 2" key="1">
    <citation type="submission" date="2019-06" db="EMBL/GenBank/DDBJ databases">
        <title>Genome sequence analysis of &gt;100 Bacillus licheniformis strains suggests intrinsic resistance to this species.</title>
        <authorList>
            <person name="Wels M."/>
            <person name="Siezen R.J."/>
            <person name="Johansen E."/>
            <person name="Stuer-Lauridsen B."/>
            <person name="Bjerre K."/>
            <person name="Nielsen B.K.K."/>
        </authorList>
    </citation>
    <scope>NUCLEOTIDE SEQUENCE [LARGE SCALE GENOMIC DNA]</scope>
    <source>
        <strain evidence="1 2">BAC-15381</strain>
    </source>
</reference>
<dbReference type="Proteomes" id="UP000429980">
    <property type="component" value="Unassembled WGS sequence"/>
</dbReference>
<name>A0ABY3FSD2_9BACI</name>
<evidence type="ECO:0000313" key="1">
    <source>
        <dbReference type="EMBL" id="TWL34824.1"/>
    </source>
</evidence>
<dbReference type="SUPFAM" id="SSF53756">
    <property type="entry name" value="UDP-Glycosyltransferase/glycogen phosphorylase"/>
    <property type="match status" value="1"/>
</dbReference>
<evidence type="ECO:0000313" key="2">
    <source>
        <dbReference type="Proteomes" id="UP000429980"/>
    </source>
</evidence>
<keyword evidence="2" id="KW-1185">Reference proteome</keyword>